<dbReference type="InterPro" id="IPR003838">
    <property type="entry name" value="ABC3_permease_C"/>
</dbReference>
<keyword evidence="5 6" id="KW-0472">Membrane</keyword>
<evidence type="ECO:0000256" key="1">
    <source>
        <dbReference type="ARBA" id="ARBA00004651"/>
    </source>
</evidence>
<evidence type="ECO:0000256" key="3">
    <source>
        <dbReference type="ARBA" id="ARBA00022692"/>
    </source>
</evidence>
<evidence type="ECO:0000259" key="7">
    <source>
        <dbReference type="Pfam" id="PF02687"/>
    </source>
</evidence>
<dbReference type="Pfam" id="PF12704">
    <property type="entry name" value="MacB_PCD"/>
    <property type="match status" value="1"/>
</dbReference>
<reference evidence="9 10" key="1">
    <citation type="journal article" date="2018" name="Environ. Microbiol.">
        <title>Genomes of ubiquitous marine and hypersaline Hydrogenovibrio, Thiomicrorhabdus and Thiomicrospira spp. encode a diversity of mechanisms to sustain chemolithoautotrophy in heterogeneous environments.</title>
        <authorList>
            <person name="Scott K.M."/>
            <person name="Williams J."/>
            <person name="Porter C.M.B."/>
            <person name="Russel S."/>
            <person name="Harmer T.L."/>
            <person name="Paul J.H."/>
            <person name="Antonen K.M."/>
            <person name="Bridges M.K."/>
            <person name="Camper G.J."/>
            <person name="Campla C.K."/>
            <person name="Casella L.G."/>
            <person name="Chase E."/>
            <person name="Conrad J.W."/>
            <person name="Cruz M.C."/>
            <person name="Dunlap D.S."/>
            <person name="Duran L."/>
            <person name="Fahsbender E.M."/>
            <person name="Goldsmith D.B."/>
            <person name="Keeley R.F."/>
            <person name="Kondoff M.R."/>
            <person name="Kussy B.I."/>
            <person name="Lane M.K."/>
            <person name="Lawler S."/>
            <person name="Leigh B.A."/>
            <person name="Lewis C."/>
            <person name="Lostal L.M."/>
            <person name="Marking D."/>
            <person name="Mancera P.A."/>
            <person name="McClenthan E.C."/>
            <person name="McIntyre E.A."/>
            <person name="Mine J.A."/>
            <person name="Modi S."/>
            <person name="Moore B.D."/>
            <person name="Morgan W.A."/>
            <person name="Nelson K.M."/>
            <person name="Nguyen K.N."/>
            <person name="Ogburn N."/>
            <person name="Parrino D.G."/>
            <person name="Pedapudi A.D."/>
            <person name="Pelham R.P."/>
            <person name="Preece A.M."/>
            <person name="Rampersad E.A."/>
            <person name="Richardson J.C."/>
            <person name="Rodgers C.M."/>
            <person name="Schaffer B.L."/>
            <person name="Sheridan N.E."/>
            <person name="Solone M.R."/>
            <person name="Staley Z.R."/>
            <person name="Tabuchi M."/>
            <person name="Waide R.J."/>
            <person name="Wanjugi P.W."/>
            <person name="Young S."/>
            <person name="Clum A."/>
            <person name="Daum C."/>
            <person name="Huntemann M."/>
            <person name="Ivanova N."/>
            <person name="Kyrpides N."/>
            <person name="Mikhailova N."/>
            <person name="Palaniappan K."/>
            <person name="Pillay M."/>
            <person name="Reddy T.B.K."/>
            <person name="Shapiro N."/>
            <person name="Stamatis D."/>
            <person name="Varghese N."/>
            <person name="Woyke T."/>
            <person name="Boden R."/>
            <person name="Freyermuth S.K."/>
            <person name="Kerfeld C.A."/>
        </authorList>
    </citation>
    <scope>NUCLEOTIDE SEQUENCE [LARGE SCALE GENOMIC DNA]</scope>
    <source>
        <strain evidence="9 10">JR-2</strain>
    </source>
</reference>
<protein>
    <submittedName>
        <fullName evidence="9">FtsX-like permease family protein</fullName>
    </submittedName>
</protein>
<accession>A0A410H5V0</accession>
<keyword evidence="3 6" id="KW-0812">Transmembrane</keyword>
<dbReference type="Pfam" id="PF02687">
    <property type="entry name" value="FtsX"/>
    <property type="match status" value="1"/>
</dbReference>
<sequence length="417" mass="45995">MTLLSLALKSAWNRKGSLLLAMFSITISVVLLLGVDTLRKETKNSFLNTLSQTDLIVGARSGPVNLLLYSVFHIGNATNNIDYQTYLTLQKMPEVAWAVPLSLGDSHRGFRVIGTLPSFYQHYRYGEEQPLAFQKGQAFSDLYDVVLGAKVAQKYGYRLGDRIVLSHGLSSGRLAPQHNDKPFTVSGILAPTGTPVDNSLQVSLDAIEAIHIDWRGGMQSPLKISADRARKLIVEPEAITAVLVGLKNKLTTFKMQRRLNEFKDEPLLAILPGSTLASLWQIMAPFERGLLAIASMVLLAGLVGMLITLLSTLKERQHEIAVLRAIGIHGYDVLLLFAFEALFILILGTLFGIVLLYGGLAWLAPYLAEHYGLFIQLPWPDTQQWLFIGLAWLLGVLISLIPGIMAYRTSLTKGLSR</sequence>
<dbReference type="GO" id="GO:0005886">
    <property type="term" value="C:plasma membrane"/>
    <property type="evidence" value="ECO:0007669"/>
    <property type="project" value="UniProtKB-SubCell"/>
</dbReference>
<evidence type="ECO:0000256" key="4">
    <source>
        <dbReference type="ARBA" id="ARBA00022989"/>
    </source>
</evidence>
<feature type="transmembrane region" description="Helical" evidence="6">
    <location>
        <begin position="384"/>
        <end position="407"/>
    </location>
</feature>
<dbReference type="PANTHER" id="PTHR43738:SF2">
    <property type="entry name" value="ABC TRANSPORTER PERMEASE"/>
    <property type="match status" value="1"/>
</dbReference>
<dbReference type="KEGG" id="htr:EPV75_11850"/>
<dbReference type="InterPro" id="IPR025857">
    <property type="entry name" value="MacB_PCD"/>
</dbReference>
<organism evidence="9 10">
    <name type="scientific">Hydrogenovibrio thermophilus</name>
    <dbReference type="NCBI Taxonomy" id="265883"/>
    <lineage>
        <taxon>Bacteria</taxon>
        <taxon>Pseudomonadati</taxon>
        <taxon>Pseudomonadota</taxon>
        <taxon>Gammaproteobacteria</taxon>
        <taxon>Thiotrichales</taxon>
        <taxon>Piscirickettsiaceae</taxon>
        <taxon>Hydrogenovibrio</taxon>
    </lineage>
</organism>
<dbReference type="EMBL" id="CP035033">
    <property type="protein sequence ID" value="QAB16302.1"/>
    <property type="molecule type" value="Genomic_DNA"/>
</dbReference>
<feature type="domain" description="MacB-like periplasmic core" evidence="8">
    <location>
        <begin position="19"/>
        <end position="207"/>
    </location>
</feature>
<dbReference type="PANTHER" id="PTHR43738">
    <property type="entry name" value="ABC TRANSPORTER, MEMBRANE PROTEIN"/>
    <property type="match status" value="1"/>
</dbReference>
<name>A0A410H5V0_9GAMM</name>
<keyword evidence="4 6" id="KW-1133">Transmembrane helix</keyword>
<dbReference type="InterPro" id="IPR051125">
    <property type="entry name" value="ABC-4/HrtB_transporter"/>
</dbReference>
<comment type="subcellular location">
    <subcellularLocation>
        <location evidence="1">Cell membrane</location>
        <topology evidence="1">Multi-pass membrane protein</topology>
    </subcellularLocation>
</comment>
<evidence type="ECO:0000313" key="9">
    <source>
        <dbReference type="EMBL" id="QAB16302.1"/>
    </source>
</evidence>
<dbReference type="AlphaFoldDB" id="A0A410H5V0"/>
<keyword evidence="10" id="KW-1185">Reference proteome</keyword>
<gene>
    <name evidence="9" type="ORF">EPV75_11850</name>
</gene>
<proteinExistence type="predicted"/>
<feature type="transmembrane region" description="Helical" evidence="6">
    <location>
        <begin position="290"/>
        <end position="313"/>
    </location>
</feature>
<dbReference type="RefSeq" id="WP_128385533.1">
    <property type="nucleotide sequence ID" value="NZ_CP035033.1"/>
</dbReference>
<dbReference type="Proteomes" id="UP000285478">
    <property type="component" value="Chromosome"/>
</dbReference>
<feature type="transmembrane region" description="Helical" evidence="6">
    <location>
        <begin position="334"/>
        <end position="364"/>
    </location>
</feature>
<keyword evidence="2" id="KW-1003">Cell membrane</keyword>
<evidence type="ECO:0000259" key="8">
    <source>
        <dbReference type="Pfam" id="PF12704"/>
    </source>
</evidence>
<evidence type="ECO:0000256" key="2">
    <source>
        <dbReference type="ARBA" id="ARBA00022475"/>
    </source>
</evidence>
<evidence type="ECO:0000313" key="10">
    <source>
        <dbReference type="Proteomes" id="UP000285478"/>
    </source>
</evidence>
<feature type="domain" description="ABC3 transporter permease C-terminal" evidence="7">
    <location>
        <begin position="292"/>
        <end position="410"/>
    </location>
</feature>
<feature type="transmembrane region" description="Helical" evidence="6">
    <location>
        <begin position="16"/>
        <end position="35"/>
    </location>
</feature>
<evidence type="ECO:0000256" key="5">
    <source>
        <dbReference type="ARBA" id="ARBA00023136"/>
    </source>
</evidence>
<evidence type="ECO:0000256" key="6">
    <source>
        <dbReference type="SAM" id="Phobius"/>
    </source>
</evidence>